<dbReference type="InterPro" id="IPR050251">
    <property type="entry name" value="HpcH-HpaI_aldolase"/>
</dbReference>
<name>D4YNR1_9MICO</name>
<evidence type="ECO:0000313" key="6">
    <source>
        <dbReference type="Proteomes" id="UP000005714"/>
    </source>
</evidence>
<dbReference type="eggNOG" id="COG3836">
    <property type="taxonomic scope" value="Bacteria"/>
</dbReference>
<keyword evidence="3 5" id="KW-0456">Lyase</keyword>
<gene>
    <name evidence="5" type="primary">hpaI</name>
    <name evidence="5" type="ORF">HMPREF0183_1571</name>
</gene>
<dbReference type="Gene3D" id="3.20.20.60">
    <property type="entry name" value="Phosphoenolpyruvate-binding domains"/>
    <property type="match status" value="1"/>
</dbReference>
<keyword evidence="2" id="KW-0479">Metal-binding</keyword>
<accession>D4YNR1</accession>
<dbReference type="PANTHER" id="PTHR30502:SF0">
    <property type="entry name" value="PHOSPHOENOLPYRUVATE CARBOXYLASE FAMILY PROTEIN"/>
    <property type="match status" value="1"/>
</dbReference>
<comment type="similarity">
    <text evidence="1">Belongs to the HpcH/HpaI aldolase family.</text>
</comment>
<dbReference type="InterPro" id="IPR040442">
    <property type="entry name" value="Pyrv_kinase-like_dom_sf"/>
</dbReference>
<evidence type="ECO:0000256" key="1">
    <source>
        <dbReference type="ARBA" id="ARBA00005568"/>
    </source>
</evidence>
<dbReference type="EC" id="4.1.2.-" evidence="5"/>
<dbReference type="STRING" id="585530.HMPREF0183_1571"/>
<organism evidence="5 6">
    <name type="scientific">Brevibacterium mcbrellneri ATCC 49030</name>
    <dbReference type="NCBI Taxonomy" id="585530"/>
    <lineage>
        <taxon>Bacteria</taxon>
        <taxon>Bacillati</taxon>
        <taxon>Actinomycetota</taxon>
        <taxon>Actinomycetes</taxon>
        <taxon>Micrococcales</taxon>
        <taxon>Brevibacteriaceae</taxon>
        <taxon>Brevibacterium</taxon>
    </lineage>
</organism>
<dbReference type="Pfam" id="PF03328">
    <property type="entry name" value="HpcH_HpaI"/>
    <property type="match status" value="1"/>
</dbReference>
<dbReference type="SUPFAM" id="SSF51621">
    <property type="entry name" value="Phosphoenolpyruvate/pyruvate domain"/>
    <property type="match status" value="1"/>
</dbReference>
<comment type="caution">
    <text evidence="5">The sequence shown here is derived from an EMBL/GenBank/DDBJ whole genome shotgun (WGS) entry which is preliminary data.</text>
</comment>
<dbReference type="EMBL" id="ADNU01000046">
    <property type="protein sequence ID" value="EFG47051.1"/>
    <property type="molecule type" value="Genomic_DNA"/>
</dbReference>
<feature type="domain" description="HpcH/HpaI aldolase/citrate lyase" evidence="4">
    <location>
        <begin position="52"/>
        <end position="276"/>
    </location>
</feature>
<keyword evidence="6" id="KW-1185">Reference proteome</keyword>
<dbReference type="PANTHER" id="PTHR30502">
    <property type="entry name" value="2-KETO-3-DEOXY-L-RHAMNONATE ALDOLASE"/>
    <property type="match status" value="1"/>
</dbReference>
<evidence type="ECO:0000256" key="2">
    <source>
        <dbReference type="ARBA" id="ARBA00022723"/>
    </source>
</evidence>
<sequence>MTCNGIENDIKIERLSDTSHIVYVMTPAQEGEPMLKPSFRQILDNSTRPCVGLWNSSASPVSMEILAMSGTDFIVIDGEHGPIELREILALLQACEPYPATAVVRVPWNDEVRIKQVLDLGAQNLVVPMVSSANEAQRAVEATRYPAPHRPGRRGMGAMLARSARWGAVTDYSESADSTVSLTVQVETARGVSNVEEIIATEGVDALFVGPADLAAHMGHVGDSSHAEVVAAVDHVVRVAVSAGIPVGVNAFSPRDADRVLDAGADFVVTSADVLLIAQGAQEQVVRIRARDSRS</sequence>
<dbReference type="InterPro" id="IPR015813">
    <property type="entry name" value="Pyrv/PenolPyrv_kinase-like_dom"/>
</dbReference>
<dbReference type="GO" id="GO:0016832">
    <property type="term" value="F:aldehyde-lyase activity"/>
    <property type="evidence" value="ECO:0007669"/>
    <property type="project" value="TreeGrafter"/>
</dbReference>
<evidence type="ECO:0000259" key="4">
    <source>
        <dbReference type="Pfam" id="PF03328"/>
    </source>
</evidence>
<dbReference type="InterPro" id="IPR005000">
    <property type="entry name" value="Aldolase/citrate-lyase_domain"/>
</dbReference>
<dbReference type="AlphaFoldDB" id="D4YNR1"/>
<dbReference type="GO" id="GO:0046872">
    <property type="term" value="F:metal ion binding"/>
    <property type="evidence" value="ECO:0007669"/>
    <property type="project" value="UniProtKB-KW"/>
</dbReference>
<evidence type="ECO:0000313" key="5">
    <source>
        <dbReference type="EMBL" id="EFG47051.1"/>
    </source>
</evidence>
<dbReference type="Proteomes" id="UP000005714">
    <property type="component" value="Unassembled WGS sequence"/>
</dbReference>
<protein>
    <submittedName>
        <fullName evidence="5">HpcH/HpaI aldolase/citrate lyase family protein</fullName>
        <ecNumber evidence="5">4.1.2.-</ecNumber>
    </submittedName>
</protein>
<dbReference type="GO" id="GO:0005737">
    <property type="term" value="C:cytoplasm"/>
    <property type="evidence" value="ECO:0007669"/>
    <property type="project" value="TreeGrafter"/>
</dbReference>
<proteinExistence type="inferred from homology"/>
<reference evidence="5 6" key="1">
    <citation type="submission" date="2010-04" db="EMBL/GenBank/DDBJ databases">
        <authorList>
            <person name="Qin X."/>
            <person name="Bachman B."/>
            <person name="Battles P."/>
            <person name="Bell A."/>
            <person name="Bess C."/>
            <person name="Bickham C."/>
            <person name="Chaboub L."/>
            <person name="Chen D."/>
            <person name="Coyle M."/>
            <person name="Deiros D.R."/>
            <person name="Dinh H."/>
            <person name="Forbes L."/>
            <person name="Fowler G."/>
            <person name="Francisco L."/>
            <person name="Fu Q."/>
            <person name="Gubbala S."/>
            <person name="Hale W."/>
            <person name="Han Y."/>
            <person name="Hemphill L."/>
            <person name="Highlander S.K."/>
            <person name="Hirani K."/>
            <person name="Hogues M."/>
            <person name="Jackson L."/>
            <person name="Jakkamsetti A."/>
            <person name="Javaid M."/>
            <person name="Jiang H."/>
            <person name="Korchina V."/>
            <person name="Kovar C."/>
            <person name="Lara F."/>
            <person name="Lee S."/>
            <person name="Mata R."/>
            <person name="Mathew T."/>
            <person name="Moen C."/>
            <person name="Morales K."/>
            <person name="Munidasa M."/>
            <person name="Nazareth L."/>
            <person name="Ngo R."/>
            <person name="Nguyen L."/>
            <person name="Okwuonu G."/>
            <person name="Ongeri F."/>
            <person name="Patil S."/>
            <person name="Petrosino J."/>
            <person name="Pham C."/>
            <person name="Pham P."/>
            <person name="Pu L.-L."/>
            <person name="Puazo M."/>
            <person name="Raj R."/>
            <person name="Reid J."/>
            <person name="Rouhana J."/>
            <person name="Saada N."/>
            <person name="Shang Y."/>
            <person name="Simmons D."/>
            <person name="Thornton R."/>
            <person name="Warren J."/>
            <person name="Weissenberger G."/>
            <person name="Zhang J."/>
            <person name="Zhang L."/>
            <person name="Zhou C."/>
            <person name="Zhu D."/>
            <person name="Muzny D."/>
            <person name="Worley K."/>
            <person name="Gibbs R."/>
        </authorList>
    </citation>
    <scope>NUCLEOTIDE SEQUENCE [LARGE SCALE GENOMIC DNA]</scope>
    <source>
        <strain evidence="5 6">ATCC 49030</strain>
    </source>
</reference>
<evidence type="ECO:0000256" key="3">
    <source>
        <dbReference type="ARBA" id="ARBA00023239"/>
    </source>
</evidence>